<organism evidence="2 3">
    <name type="scientific">Lophium mytilinum</name>
    <dbReference type="NCBI Taxonomy" id="390894"/>
    <lineage>
        <taxon>Eukaryota</taxon>
        <taxon>Fungi</taxon>
        <taxon>Dikarya</taxon>
        <taxon>Ascomycota</taxon>
        <taxon>Pezizomycotina</taxon>
        <taxon>Dothideomycetes</taxon>
        <taxon>Pleosporomycetidae</taxon>
        <taxon>Mytilinidiales</taxon>
        <taxon>Mytilinidiaceae</taxon>
        <taxon>Lophium</taxon>
    </lineage>
</organism>
<evidence type="ECO:0000313" key="3">
    <source>
        <dbReference type="Proteomes" id="UP000799750"/>
    </source>
</evidence>
<keyword evidence="3" id="KW-1185">Reference proteome</keyword>
<protein>
    <recommendedName>
        <fullName evidence="4">Ecp2 effector protein domain-containing protein</fullName>
    </recommendedName>
</protein>
<gene>
    <name evidence="2" type="ORF">BU16DRAFT_535541</name>
</gene>
<evidence type="ECO:0008006" key="4">
    <source>
        <dbReference type="Google" id="ProtNLM"/>
    </source>
</evidence>
<dbReference type="AlphaFoldDB" id="A0A6A6R6M7"/>
<evidence type="ECO:0000256" key="1">
    <source>
        <dbReference type="SAM" id="SignalP"/>
    </source>
</evidence>
<feature type="signal peptide" evidence="1">
    <location>
        <begin position="1"/>
        <end position="19"/>
    </location>
</feature>
<accession>A0A6A6R6M7</accession>
<reference evidence="2" key="1">
    <citation type="journal article" date="2020" name="Stud. Mycol.">
        <title>101 Dothideomycetes genomes: a test case for predicting lifestyles and emergence of pathogens.</title>
        <authorList>
            <person name="Haridas S."/>
            <person name="Albert R."/>
            <person name="Binder M."/>
            <person name="Bloem J."/>
            <person name="Labutti K."/>
            <person name="Salamov A."/>
            <person name="Andreopoulos B."/>
            <person name="Baker S."/>
            <person name="Barry K."/>
            <person name="Bills G."/>
            <person name="Bluhm B."/>
            <person name="Cannon C."/>
            <person name="Castanera R."/>
            <person name="Culley D."/>
            <person name="Daum C."/>
            <person name="Ezra D."/>
            <person name="Gonzalez J."/>
            <person name="Henrissat B."/>
            <person name="Kuo A."/>
            <person name="Liang C."/>
            <person name="Lipzen A."/>
            <person name="Lutzoni F."/>
            <person name="Magnuson J."/>
            <person name="Mondo S."/>
            <person name="Nolan M."/>
            <person name="Ohm R."/>
            <person name="Pangilinan J."/>
            <person name="Park H.-J."/>
            <person name="Ramirez L."/>
            <person name="Alfaro M."/>
            <person name="Sun H."/>
            <person name="Tritt A."/>
            <person name="Yoshinaga Y."/>
            <person name="Zwiers L.-H."/>
            <person name="Turgeon B."/>
            <person name="Goodwin S."/>
            <person name="Spatafora J."/>
            <person name="Crous P."/>
            <person name="Grigoriev I."/>
        </authorList>
    </citation>
    <scope>NUCLEOTIDE SEQUENCE</scope>
    <source>
        <strain evidence="2">CBS 269.34</strain>
    </source>
</reference>
<sequence length="198" mass="22066">MHSLHVLLIASLFACFTTSNPIGIVLPPPTQPHPTNQRKDSECYNSGLGQYAWKEARGFLPTVCNYLVNLNGNPVLENSGSRMACRTFAETNVDKHGNLVHDSNSMKAYWFKVGLVKEHSLETLRKDDCVNMMGKIFEKCSPGDKGGHGGNVYDDGKVFQYDITTKRIRMDSPTTHCNMDWESDGSMVMEPDPYVSNG</sequence>
<dbReference type="Proteomes" id="UP000799750">
    <property type="component" value="Unassembled WGS sequence"/>
</dbReference>
<proteinExistence type="predicted"/>
<name>A0A6A6R6M7_9PEZI</name>
<dbReference type="EMBL" id="MU004184">
    <property type="protein sequence ID" value="KAF2499147.1"/>
    <property type="molecule type" value="Genomic_DNA"/>
</dbReference>
<evidence type="ECO:0000313" key="2">
    <source>
        <dbReference type="EMBL" id="KAF2499147.1"/>
    </source>
</evidence>
<keyword evidence="1" id="KW-0732">Signal</keyword>
<feature type="chain" id="PRO_5025369953" description="Ecp2 effector protein domain-containing protein" evidence="1">
    <location>
        <begin position="20"/>
        <end position="198"/>
    </location>
</feature>